<dbReference type="EMBL" id="FUKJ01000417">
    <property type="protein sequence ID" value="SJM95333.1"/>
    <property type="molecule type" value="Genomic_DNA"/>
</dbReference>
<evidence type="ECO:0000313" key="3">
    <source>
        <dbReference type="EMBL" id="SJM95333.1"/>
    </source>
</evidence>
<accession>A0A1R4HGH9</accession>
<sequence>MVSLSRKLLSYLAAGFVGFVIGYFAGREHLKYEMRTALVSAAQEMQNGLASAFGENPSSTESESTKKDTPLKTKEMSPVSVVLIKKGFRGSNDQAGIYDEAITFAVSFTNITGKDIRAFDGVLSFSDLLDNNILSLSLAINDPVKADYTLESSGQISYNQFMDSHKRLRNENQANLKITFNTHKILFADGTTQELE</sequence>
<gene>
    <name evidence="3" type="ORF">CRENPOLYSF2_530001</name>
</gene>
<keyword evidence="2" id="KW-0472">Membrane</keyword>
<protein>
    <submittedName>
        <fullName evidence="3">Uncharacterized protein</fullName>
    </submittedName>
</protein>
<name>A0A1R4HGH9_9GAMM</name>
<proteinExistence type="predicted"/>
<organism evidence="3 4">
    <name type="scientific">Crenothrix polyspora</name>
    <dbReference type="NCBI Taxonomy" id="360316"/>
    <lineage>
        <taxon>Bacteria</taxon>
        <taxon>Pseudomonadati</taxon>
        <taxon>Pseudomonadota</taxon>
        <taxon>Gammaproteobacteria</taxon>
        <taxon>Methylococcales</taxon>
        <taxon>Crenotrichaceae</taxon>
        <taxon>Crenothrix</taxon>
    </lineage>
</organism>
<dbReference type="AlphaFoldDB" id="A0A1R4HGH9"/>
<feature type="transmembrane region" description="Helical" evidence="2">
    <location>
        <begin position="6"/>
        <end position="25"/>
    </location>
</feature>
<keyword evidence="2" id="KW-0812">Transmembrane</keyword>
<evidence type="ECO:0000256" key="1">
    <source>
        <dbReference type="SAM" id="MobiDB-lite"/>
    </source>
</evidence>
<feature type="region of interest" description="Disordered" evidence="1">
    <location>
        <begin position="51"/>
        <end position="73"/>
    </location>
</feature>
<feature type="compositionally biased region" description="Basic and acidic residues" evidence="1">
    <location>
        <begin position="63"/>
        <end position="73"/>
    </location>
</feature>
<keyword evidence="2" id="KW-1133">Transmembrane helix</keyword>
<dbReference type="RefSeq" id="WP_087148161.1">
    <property type="nucleotide sequence ID" value="NZ_FUKJ01000417.1"/>
</dbReference>
<keyword evidence="4" id="KW-1185">Reference proteome</keyword>
<evidence type="ECO:0000313" key="4">
    <source>
        <dbReference type="Proteomes" id="UP000195442"/>
    </source>
</evidence>
<dbReference type="Proteomes" id="UP000195442">
    <property type="component" value="Unassembled WGS sequence"/>
</dbReference>
<dbReference type="OrthoDB" id="7067112at2"/>
<evidence type="ECO:0000256" key="2">
    <source>
        <dbReference type="SAM" id="Phobius"/>
    </source>
</evidence>
<reference evidence="4" key="1">
    <citation type="submission" date="2017-02" db="EMBL/GenBank/DDBJ databases">
        <authorList>
            <person name="Daims H."/>
        </authorList>
    </citation>
    <scope>NUCLEOTIDE SEQUENCE [LARGE SCALE GENOMIC DNA]</scope>
</reference>